<comment type="caution">
    <text evidence="3">The sequence shown here is derived from an EMBL/GenBank/DDBJ whole genome shotgun (WGS) entry which is preliminary data.</text>
</comment>
<reference evidence="3 4" key="1">
    <citation type="journal article" date="2020" name="Cell">
        <title>Large-Scale Comparative Analyses of Tick Genomes Elucidate Their Genetic Diversity and Vector Capacities.</title>
        <authorList>
            <consortium name="Tick Genome and Microbiome Consortium (TIGMIC)"/>
            <person name="Jia N."/>
            <person name="Wang J."/>
            <person name="Shi W."/>
            <person name="Du L."/>
            <person name="Sun Y."/>
            <person name="Zhan W."/>
            <person name="Jiang J.F."/>
            <person name="Wang Q."/>
            <person name="Zhang B."/>
            <person name="Ji P."/>
            <person name="Bell-Sakyi L."/>
            <person name="Cui X.M."/>
            <person name="Yuan T.T."/>
            <person name="Jiang B.G."/>
            <person name="Yang W.F."/>
            <person name="Lam T.T."/>
            <person name="Chang Q.C."/>
            <person name="Ding S.J."/>
            <person name="Wang X.J."/>
            <person name="Zhu J.G."/>
            <person name="Ruan X.D."/>
            <person name="Zhao L."/>
            <person name="Wei J.T."/>
            <person name="Ye R.Z."/>
            <person name="Que T.C."/>
            <person name="Du C.H."/>
            <person name="Zhou Y.H."/>
            <person name="Cheng J.X."/>
            <person name="Dai P.F."/>
            <person name="Guo W.B."/>
            <person name="Han X.H."/>
            <person name="Huang E.J."/>
            <person name="Li L.F."/>
            <person name="Wei W."/>
            <person name="Gao Y.C."/>
            <person name="Liu J.Z."/>
            <person name="Shao H.Z."/>
            <person name="Wang X."/>
            <person name="Wang C.C."/>
            <person name="Yang T.C."/>
            <person name="Huo Q.B."/>
            <person name="Li W."/>
            <person name="Chen H.Y."/>
            <person name="Chen S.E."/>
            <person name="Zhou L.G."/>
            <person name="Ni X.B."/>
            <person name="Tian J.H."/>
            <person name="Sheng Y."/>
            <person name="Liu T."/>
            <person name="Pan Y.S."/>
            <person name="Xia L.Y."/>
            <person name="Li J."/>
            <person name="Zhao F."/>
            <person name="Cao W.C."/>
        </authorList>
    </citation>
    <scope>NUCLEOTIDE SEQUENCE [LARGE SCALE GENOMIC DNA]</scope>
    <source>
        <strain evidence="3">HaeL-2018</strain>
    </source>
</reference>
<dbReference type="OrthoDB" id="6502564at2759"/>
<feature type="chain" id="PRO_5039948950" evidence="2">
    <location>
        <begin position="21"/>
        <end position="893"/>
    </location>
</feature>
<dbReference type="EMBL" id="JABSTR010000001">
    <property type="protein sequence ID" value="KAH9362347.1"/>
    <property type="molecule type" value="Genomic_DNA"/>
</dbReference>
<gene>
    <name evidence="3" type="ORF">HPB48_017999</name>
</gene>
<evidence type="ECO:0000313" key="4">
    <source>
        <dbReference type="Proteomes" id="UP000821853"/>
    </source>
</evidence>
<feature type="region of interest" description="Disordered" evidence="1">
    <location>
        <begin position="147"/>
        <end position="208"/>
    </location>
</feature>
<protein>
    <submittedName>
        <fullName evidence="3">Uncharacterized protein</fullName>
    </submittedName>
</protein>
<evidence type="ECO:0000256" key="1">
    <source>
        <dbReference type="SAM" id="MobiDB-lite"/>
    </source>
</evidence>
<keyword evidence="2" id="KW-0732">Signal</keyword>
<sequence>MAVKLVVLCAVLSVNWEVSGARVNILETKHSSSGRHFVSAQNNAQLCNYQQLAKTYTLCSVPFYADFISDTFGSRRPSCSPLEKFQACLAASLEETRCANDTSLLTPTIKYFTRSVLHPYRKMCNITSEIPTLTPLPEITIVTRSKNQTSLHNGTSIKSNATADSSKRSLVETNQTSAFQAANRSSHQTQAPPSVKTSRRTLDDINGNSSALGKNITLSGATNVSNATKKILSAGANVSGSGSPPLKKLMNDDNCDVIDKHFKYPDTCVKNWLLRRMFTCGVAMFEFILHNQSQICQCVMNYRQCVANATVELNCTTSNNMVDSKDPIMATVKLIESLMLAWYQNPCAIYDKPARGRVSEVTSDVCDANKASVASVVCYATYFAMNELKTPAPWTSHNDACSAFNDAQRCLIVAQHKNNCTEAEFTQHSRRFLTVITSGKHRHCPVDAGFPKVQALGAFVKPGCQRSKALRRALQCAISFQDFADTERAFSPPQPVPCGHVSRLHACLEDSVEGTGCYGDISVHSEIKVYKKVLEDAYDVRCLVEAPPEIEARARGLQRGLSPYGKGVPIFTLSQAYKKASGSSEFRNWRIDLGLYDKSAENVGYYYDESVDGHKQVFAGPRIVATHPDDLDEESDYALYQKAPDSAASGWRPLAQKMQDRPAAPAALAEAAANSSNRSVVDSAPRTVLQFFTQAAAFEVSKNRTANALRVEEHKDPKKAPSKPDDDYIFASDYMENSGLAMFPNGIDMFRHFRGGALARMDSVIAANQSAEFSFLGDTDCSLDKVRLALRLCNSTLSGLLLRWPNITDIGLPLDTSSAGVKHFCSDLNTYRGCLAAVLKTYDCSQSQAINGVFEVYRKKLRLPYCASSASWNRAAIYTVFAALLTTLVEKQL</sequence>
<organism evidence="3 4">
    <name type="scientific">Haemaphysalis longicornis</name>
    <name type="common">Bush tick</name>
    <dbReference type="NCBI Taxonomy" id="44386"/>
    <lineage>
        <taxon>Eukaryota</taxon>
        <taxon>Metazoa</taxon>
        <taxon>Ecdysozoa</taxon>
        <taxon>Arthropoda</taxon>
        <taxon>Chelicerata</taxon>
        <taxon>Arachnida</taxon>
        <taxon>Acari</taxon>
        <taxon>Parasitiformes</taxon>
        <taxon>Ixodida</taxon>
        <taxon>Ixodoidea</taxon>
        <taxon>Ixodidae</taxon>
        <taxon>Haemaphysalinae</taxon>
        <taxon>Haemaphysalis</taxon>
    </lineage>
</organism>
<feature type="compositionally biased region" description="Polar residues" evidence="1">
    <location>
        <begin position="147"/>
        <end position="164"/>
    </location>
</feature>
<dbReference type="OMA" id="PGCQRSK"/>
<keyword evidence="4" id="KW-1185">Reference proteome</keyword>
<feature type="compositionally biased region" description="Polar residues" evidence="1">
    <location>
        <begin position="171"/>
        <end position="196"/>
    </location>
</feature>
<evidence type="ECO:0000313" key="3">
    <source>
        <dbReference type="EMBL" id="KAH9362347.1"/>
    </source>
</evidence>
<name>A0A9J6FHE7_HAELO</name>
<evidence type="ECO:0000256" key="2">
    <source>
        <dbReference type="SAM" id="SignalP"/>
    </source>
</evidence>
<dbReference type="VEuPathDB" id="VectorBase:HLOH_063992"/>
<dbReference type="Proteomes" id="UP000821853">
    <property type="component" value="Chromosome 1"/>
</dbReference>
<feature type="signal peptide" evidence="2">
    <location>
        <begin position="1"/>
        <end position="20"/>
    </location>
</feature>
<proteinExistence type="predicted"/>
<dbReference type="AlphaFoldDB" id="A0A9J6FHE7"/>
<accession>A0A9J6FHE7</accession>